<gene>
    <name evidence="2" type="ORF">PM001_LOCUS5250</name>
</gene>
<reference evidence="2" key="1">
    <citation type="submission" date="2024-01" db="EMBL/GenBank/DDBJ databases">
        <authorList>
            <person name="Webb A."/>
        </authorList>
    </citation>
    <scope>NUCLEOTIDE SEQUENCE</scope>
    <source>
        <strain evidence="2">Pm1</strain>
    </source>
</reference>
<organism evidence="2 3">
    <name type="scientific">Peronospora matthiolae</name>
    <dbReference type="NCBI Taxonomy" id="2874970"/>
    <lineage>
        <taxon>Eukaryota</taxon>
        <taxon>Sar</taxon>
        <taxon>Stramenopiles</taxon>
        <taxon>Oomycota</taxon>
        <taxon>Peronosporomycetes</taxon>
        <taxon>Peronosporales</taxon>
        <taxon>Peronosporaceae</taxon>
        <taxon>Peronospora</taxon>
    </lineage>
</organism>
<comment type="caution">
    <text evidence="2">The sequence shown here is derived from an EMBL/GenBank/DDBJ whole genome shotgun (WGS) entry which is preliminary data.</text>
</comment>
<protein>
    <submittedName>
        <fullName evidence="2">Uncharacterized protein</fullName>
    </submittedName>
</protein>
<proteinExistence type="predicted"/>
<evidence type="ECO:0000313" key="2">
    <source>
        <dbReference type="EMBL" id="CAK7915685.1"/>
    </source>
</evidence>
<feature type="compositionally biased region" description="Low complexity" evidence="1">
    <location>
        <begin position="27"/>
        <end position="40"/>
    </location>
</feature>
<evidence type="ECO:0000256" key="1">
    <source>
        <dbReference type="SAM" id="MobiDB-lite"/>
    </source>
</evidence>
<dbReference type="Proteomes" id="UP001162060">
    <property type="component" value="Unassembled WGS sequence"/>
</dbReference>
<feature type="region of interest" description="Disordered" evidence="1">
    <location>
        <begin position="1"/>
        <end position="53"/>
    </location>
</feature>
<sequence length="82" mass="8773">MARQRHLINGWYMGGRPPTGSFNGPESTSAGAGAARTAVSTEEDPTGDKFNRVGTAASPAFTKDDESEDQFLLIDLKIVKVM</sequence>
<evidence type="ECO:0000313" key="3">
    <source>
        <dbReference type="Proteomes" id="UP001162060"/>
    </source>
</evidence>
<dbReference type="EMBL" id="CAKLBY020000043">
    <property type="protein sequence ID" value="CAK7915685.1"/>
    <property type="molecule type" value="Genomic_DNA"/>
</dbReference>
<name>A0AAV1TG18_9STRA</name>
<dbReference type="AlphaFoldDB" id="A0AAV1TG18"/>
<accession>A0AAV1TG18</accession>